<dbReference type="InterPro" id="IPR013656">
    <property type="entry name" value="PAS_4"/>
</dbReference>
<dbReference type="Pfam" id="PF08448">
    <property type="entry name" value="PAS_4"/>
    <property type="match status" value="1"/>
</dbReference>
<dbReference type="Pfam" id="PF00512">
    <property type="entry name" value="HisKA"/>
    <property type="match status" value="1"/>
</dbReference>
<dbReference type="GO" id="GO:0000155">
    <property type="term" value="F:phosphorelay sensor kinase activity"/>
    <property type="evidence" value="ECO:0007669"/>
    <property type="project" value="InterPro"/>
</dbReference>
<dbReference type="InterPro" id="IPR036890">
    <property type="entry name" value="HATPase_C_sf"/>
</dbReference>
<dbReference type="Gene3D" id="3.30.450.20">
    <property type="entry name" value="PAS domain"/>
    <property type="match status" value="1"/>
</dbReference>
<dbReference type="InterPro" id="IPR007487">
    <property type="entry name" value="ABC_transpt-TYRBP-like"/>
</dbReference>
<dbReference type="AlphaFoldDB" id="A0A2G6E0E0"/>
<evidence type="ECO:0000313" key="9">
    <source>
        <dbReference type="EMBL" id="PID55556.1"/>
    </source>
</evidence>
<keyword evidence="5" id="KW-1133">Transmembrane helix</keyword>
<dbReference type="CDD" id="cd00082">
    <property type="entry name" value="HisKA"/>
    <property type="match status" value="1"/>
</dbReference>
<evidence type="ECO:0000259" key="6">
    <source>
        <dbReference type="PROSITE" id="PS50109"/>
    </source>
</evidence>
<proteinExistence type="predicted"/>
<evidence type="ECO:0000256" key="2">
    <source>
        <dbReference type="ARBA" id="ARBA00012438"/>
    </source>
</evidence>
<dbReference type="InterPro" id="IPR036097">
    <property type="entry name" value="HisK_dim/P_sf"/>
</dbReference>
<dbReference type="InterPro" id="IPR000700">
    <property type="entry name" value="PAS-assoc_C"/>
</dbReference>
<evidence type="ECO:0000256" key="4">
    <source>
        <dbReference type="PROSITE-ProRule" id="PRU00169"/>
    </source>
</evidence>
<dbReference type="PROSITE" id="PS50110">
    <property type="entry name" value="RESPONSE_REGULATORY"/>
    <property type="match status" value="1"/>
</dbReference>
<dbReference type="Gene3D" id="3.30.565.10">
    <property type="entry name" value="Histidine kinase-like ATPase, C-terminal domain"/>
    <property type="match status" value="1"/>
</dbReference>
<dbReference type="SUPFAM" id="SSF52172">
    <property type="entry name" value="CheY-like"/>
    <property type="match status" value="1"/>
</dbReference>
<dbReference type="PROSITE" id="PS50113">
    <property type="entry name" value="PAC"/>
    <property type="match status" value="1"/>
</dbReference>
<dbReference type="InterPro" id="IPR005467">
    <property type="entry name" value="His_kinase_dom"/>
</dbReference>
<dbReference type="InterPro" id="IPR011006">
    <property type="entry name" value="CheY-like_superfamily"/>
</dbReference>
<evidence type="ECO:0000256" key="1">
    <source>
        <dbReference type="ARBA" id="ARBA00000085"/>
    </source>
</evidence>
<sequence length="815" mass="90948">MVLANILHRFYVVLLAVTLFLPTQAIAEKEKKTVLYINSYHNGYHWSDGLLKGLRKTLNSGRFKLDFHIEYMDTKKFSYDTISLQLYRLYKQKFAGKKFDIIIISDNDALNFITRYRTELFGEVPVVFCGVNDLQPETLEAGNITGVVETFDLLATINVAKRIHPDRNKMVVLSDDSTTGNAIRAQIEQILKGNNTGIDLTFWTRITLEEAQERLGKLQDNSFLFIAPYYQTIAGRFYTSEEMSRALSQNSSVPIYTAWEFMVGSGALGGRVLSGPYHGEIAGKMALDILSGKDANTIPIIKEAGGTYLFDYKAMEQLGISHTQLPPNSKIINEPKTDYSLPKELFWTIMVSFILLLLALLFLLTSMHERRRVELQILDQLAFQETLMDTIPQLVSWKDIDGKFLGANQAYLDFFGKEDSDLLTGKTTSEIIKDSSYSRWSTEVENKVLKDQQARRKLRRKVISGNGEESWLEVNKVALKGQGDRLIGVLSTAENITKEQNLEKQLLQSQKLEAIGTLAGGIAHDFNNILTSIINSTELAIDDVAEGSHTESDLKRVLKAARRGGQVVQQILSFSRPAREGFRPTDMLKVVQETVHLMEASTPSNVTVKTTIDENDDYFVYANPTQMHQVILNLMTNACHALREQGGTLRIKLYKHHEPKTSEQHVVLQVSDSGPGIPCDIMDKIFDPFFSTKSKGEGTGLGLAVVHSIVATHNGSIQVENREQGGAVFTIHLPEVEGTSTTVSNLSFDKPGNGSILLVEDDELQLASTPKLLEQMGFSVTAVSSPLAALQRIEAHTKDFDLLISDFDMPDMNGA</sequence>
<dbReference type="NCBIfam" id="TIGR00229">
    <property type="entry name" value="sensory_box"/>
    <property type="match status" value="1"/>
</dbReference>
<dbReference type="Pfam" id="PF04392">
    <property type="entry name" value="ABC_sub_bind"/>
    <property type="match status" value="1"/>
</dbReference>
<feature type="non-terminal residue" evidence="9">
    <location>
        <position position="815"/>
    </location>
</feature>
<dbReference type="Gene3D" id="3.40.50.2300">
    <property type="match status" value="3"/>
</dbReference>
<dbReference type="SMART" id="SM00388">
    <property type="entry name" value="HisKA"/>
    <property type="match status" value="1"/>
</dbReference>
<dbReference type="PANTHER" id="PTHR43065">
    <property type="entry name" value="SENSOR HISTIDINE KINASE"/>
    <property type="match status" value="1"/>
</dbReference>
<dbReference type="Pfam" id="PF00072">
    <property type="entry name" value="Response_reg"/>
    <property type="match status" value="1"/>
</dbReference>
<keyword evidence="3 4" id="KW-0597">Phosphoprotein</keyword>
<dbReference type="Gene3D" id="1.10.287.130">
    <property type="match status" value="1"/>
</dbReference>
<dbReference type="SUPFAM" id="SSF47384">
    <property type="entry name" value="Homodimeric domain of signal transducing histidine kinase"/>
    <property type="match status" value="1"/>
</dbReference>
<dbReference type="PRINTS" id="PR00344">
    <property type="entry name" value="BCTRLSENSOR"/>
</dbReference>
<evidence type="ECO:0000313" key="10">
    <source>
        <dbReference type="Proteomes" id="UP000229740"/>
    </source>
</evidence>
<comment type="caution">
    <text evidence="9">The sequence shown here is derived from an EMBL/GenBank/DDBJ whole genome shotgun (WGS) entry which is preliminary data.</text>
</comment>
<dbReference type="InterPro" id="IPR003594">
    <property type="entry name" value="HATPase_dom"/>
</dbReference>
<feature type="domain" description="Histidine kinase" evidence="6">
    <location>
        <begin position="521"/>
        <end position="737"/>
    </location>
</feature>
<protein>
    <recommendedName>
        <fullName evidence="2">histidine kinase</fullName>
        <ecNumber evidence="2">2.7.13.3</ecNumber>
    </recommendedName>
</protein>
<dbReference type="InterPro" id="IPR035965">
    <property type="entry name" value="PAS-like_dom_sf"/>
</dbReference>
<feature type="transmembrane region" description="Helical" evidence="5">
    <location>
        <begin position="345"/>
        <end position="364"/>
    </location>
</feature>
<dbReference type="SUPFAM" id="SSF55785">
    <property type="entry name" value="PYP-like sensor domain (PAS domain)"/>
    <property type="match status" value="1"/>
</dbReference>
<evidence type="ECO:0000259" key="7">
    <source>
        <dbReference type="PROSITE" id="PS50110"/>
    </source>
</evidence>
<name>A0A2G6E0E0_9BACT</name>
<feature type="domain" description="Response regulatory" evidence="7">
    <location>
        <begin position="755"/>
        <end position="815"/>
    </location>
</feature>
<dbReference type="InterPro" id="IPR001789">
    <property type="entry name" value="Sig_transdc_resp-reg_receiver"/>
</dbReference>
<dbReference type="CDD" id="cd00130">
    <property type="entry name" value="PAS"/>
    <property type="match status" value="1"/>
</dbReference>
<comment type="catalytic activity">
    <reaction evidence="1">
        <text>ATP + protein L-histidine = ADP + protein N-phospho-L-histidine.</text>
        <dbReference type="EC" id="2.7.13.3"/>
    </reaction>
</comment>
<dbReference type="Proteomes" id="UP000229740">
    <property type="component" value="Unassembled WGS sequence"/>
</dbReference>
<keyword evidence="9" id="KW-0808">Transferase</keyword>
<keyword evidence="5" id="KW-0812">Transmembrane</keyword>
<dbReference type="EMBL" id="PDPS01000069">
    <property type="protein sequence ID" value="PID55556.1"/>
    <property type="molecule type" value="Genomic_DNA"/>
</dbReference>
<accession>A0A2G6E0E0</accession>
<feature type="modified residue" description="4-aspartylphosphate" evidence="4">
    <location>
        <position position="806"/>
    </location>
</feature>
<dbReference type="SMART" id="SM00387">
    <property type="entry name" value="HATPase_c"/>
    <property type="match status" value="1"/>
</dbReference>
<dbReference type="InterPro" id="IPR000014">
    <property type="entry name" value="PAS"/>
</dbReference>
<reference evidence="9 10" key="1">
    <citation type="submission" date="2017-10" db="EMBL/GenBank/DDBJ databases">
        <title>Novel microbial diversity and functional potential in the marine mammal oral microbiome.</title>
        <authorList>
            <person name="Dudek N.K."/>
            <person name="Sun C.L."/>
            <person name="Burstein D."/>
            <person name="Kantor R.S."/>
            <person name="Aliaga Goltsman D.S."/>
            <person name="Bik E.M."/>
            <person name="Thomas B.C."/>
            <person name="Banfield J.F."/>
            <person name="Relman D.A."/>
        </authorList>
    </citation>
    <scope>NUCLEOTIDE SEQUENCE [LARGE SCALE GENOMIC DNA]</scope>
    <source>
        <strain evidence="9">DOLZORAL124_49_17</strain>
    </source>
</reference>
<dbReference type="Pfam" id="PF02518">
    <property type="entry name" value="HATPase_c"/>
    <property type="match status" value="1"/>
</dbReference>
<evidence type="ECO:0000256" key="3">
    <source>
        <dbReference type="ARBA" id="ARBA00022553"/>
    </source>
</evidence>
<dbReference type="InterPro" id="IPR003661">
    <property type="entry name" value="HisK_dim/P_dom"/>
</dbReference>
<dbReference type="SUPFAM" id="SSF55874">
    <property type="entry name" value="ATPase domain of HSP90 chaperone/DNA topoisomerase II/histidine kinase"/>
    <property type="match status" value="1"/>
</dbReference>
<keyword evidence="9" id="KW-0418">Kinase</keyword>
<dbReference type="EC" id="2.7.13.3" evidence="2"/>
<feature type="domain" description="PAC" evidence="8">
    <location>
        <begin position="456"/>
        <end position="508"/>
    </location>
</feature>
<dbReference type="InterPro" id="IPR004358">
    <property type="entry name" value="Sig_transdc_His_kin-like_C"/>
</dbReference>
<evidence type="ECO:0000256" key="5">
    <source>
        <dbReference type="SAM" id="Phobius"/>
    </source>
</evidence>
<dbReference type="PANTHER" id="PTHR43065:SF42">
    <property type="entry name" value="TWO-COMPONENT SENSOR PPRA"/>
    <property type="match status" value="1"/>
</dbReference>
<gene>
    <name evidence="9" type="ORF">CSB45_15425</name>
</gene>
<dbReference type="PROSITE" id="PS50109">
    <property type="entry name" value="HIS_KIN"/>
    <property type="match status" value="1"/>
</dbReference>
<keyword evidence="5" id="KW-0472">Membrane</keyword>
<organism evidence="9 10">
    <name type="scientific">candidate division KSB3 bacterium</name>
    <dbReference type="NCBI Taxonomy" id="2044937"/>
    <lineage>
        <taxon>Bacteria</taxon>
        <taxon>candidate division KSB3</taxon>
    </lineage>
</organism>
<evidence type="ECO:0000259" key="8">
    <source>
        <dbReference type="PROSITE" id="PS50113"/>
    </source>
</evidence>